<comment type="similarity">
    <text evidence="4">Belongs to the FlgH family.</text>
</comment>
<keyword evidence="8" id="KW-0998">Cell outer membrane</keyword>
<dbReference type="InterPro" id="IPR000527">
    <property type="entry name" value="Flag_Lring"/>
</dbReference>
<proteinExistence type="inferred from homology"/>
<evidence type="ECO:0000256" key="8">
    <source>
        <dbReference type="ARBA" id="ARBA00023237"/>
    </source>
</evidence>
<comment type="function">
    <text evidence="1">Assembles around the rod to form the L-ring and probably protects the motor/basal body from shearing forces during rotation.</text>
</comment>
<dbReference type="GO" id="GO:0009427">
    <property type="term" value="C:bacterial-type flagellum basal body, distal rod, L ring"/>
    <property type="evidence" value="ECO:0007669"/>
    <property type="project" value="InterPro"/>
</dbReference>
<comment type="subcellular location">
    <subcellularLocation>
        <location evidence="2">Bacterial flagellum basal body</location>
    </subcellularLocation>
    <subcellularLocation>
        <location evidence="3">Cell outer membrane</location>
    </subcellularLocation>
</comment>
<dbReference type="Pfam" id="PF02107">
    <property type="entry name" value="FlgH"/>
    <property type="match status" value="1"/>
</dbReference>
<feature type="signal peptide" evidence="9">
    <location>
        <begin position="1"/>
        <end position="19"/>
    </location>
</feature>
<reference evidence="10 11" key="1">
    <citation type="submission" date="2020-04" db="EMBL/GenBank/DDBJ databases">
        <title>Genome sequencing of novel species.</title>
        <authorList>
            <person name="Heo J."/>
            <person name="Kim S.-J."/>
            <person name="Kim J.-S."/>
            <person name="Hong S.-B."/>
            <person name="Kwon S.-W."/>
        </authorList>
    </citation>
    <scope>NUCLEOTIDE SEQUENCE [LARGE SCALE GENOMIC DNA]</scope>
    <source>
        <strain evidence="10 11">GN2-R2</strain>
    </source>
</reference>
<dbReference type="AlphaFoldDB" id="A0A7Z2VUR3"/>
<dbReference type="EMBL" id="CP051685">
    <property type="protein sequence ID" value="QJD99492.1"/>
    <property type="molecule type" value="Genomic_DNA"/>
</dbReference>
<gene>
    <name evidence="10" type="ORF">HH212_05200</name>
</gene>
<evidence type="ECO:0000256" key="9">
    <source>
        <dbReference type="SAM" id="SignalP"/>
    </source>
</evidence>
<keyword evidence="10" id="KW-0282">Flagellum</keyword>
<keyword evidence="10" id="KW-0969">Cilium</keyword>
<dbReference type="PANTHER" id="PTHR34933">
    <property type="entry name" value="FLAGELLAR L-RING PROTEIN"/>
    <property type="match status" value="1"/>
</dbReference>
<evidence type="ECO:0000313" key="11">
    <source>
        <dbReference type="Proteomes" id="UP000502415"/>
    </source>
</evidence>
<keyword evidence="11" id="KW-1185">Reference proteome</keyword>
<evidence type="ECO:0000256" key="7">
    <source>
        <dbReference type="ARBA" id="ARBA00023143"/>
    </source>
</evidence>
<evidence type="ECO:0000256" key="6">
    <source>
        <dbReference type="ARBA" id="ARBA00023136"/>
    </source>
</evidence>
<dbReference type="GO" id="GO:0003774">
    <property type="term" value="F:cytoskeletal motor activity"/>
    <property type="evidence" value="ECO:0007669"/>
    <property type="project" value="InterPro"/>
</dbReference>
<evidence type="ECO:0000256" key="1">
    <source>
        <dbReference type="ARBA" id="ARBA00002591"/>
    </source>
</evidence>
<keyword evidence="10" id="KW-0966">Cell projection</keyword>
<keyword evidence="7" id="KW-0975">Bacterial flagellum</keyword>
<name>A0A7Z2VUR3_9BURK</name>
<dbReference type="GO" id="GO:0071973">
    <property type="term" value="P:bacterial-type flagellum-dependent cell motility"/>
    <property type="evidence" value="ECO:0007669"/>
    <property type="project" value="InterPro"/>
</dbReference>
<keyword evidence="6" id="KW-0472">Membrane</keyword>
<dbReference type="PANTHER" id="PTHR34933:SF1">
    <property type="entry name" value="FLAGELLAR L-RING PROTEIN"/>
    <property type="match status" value="1"/>
</dbReference>
<dbReference type="RefSeq" id="WP_169434387.1">
    <property type="nucleotide sequence ID" value="NZ_CP051685.1"/>
</dbReference>
<evidence type="ECO:0000256" key="4">
    <source>
        <dbReference type="ARBA" id="ARBA00006929"/>
    </source>
</evidence>
<dbReference type="Proteomes" id="UP000502415">
    <property type="component" value="Chromosome"/>
</dbReference>
<evidence type="ECO:0000256" key="2">
    <source>
        <dbReference type="ARBA" id="ARBA00004117"/>
    </source>
</evidence>
<feature type="chain" id="PRO_5030985723" evidence="9">
    <location>
        <begin position="20"/>
        <end position="191"/>
    </location>
</feature>
<evidence type="ECO:0000256" key="5">
    <source>
        <dbReference type="ARBA" id="ARBA00022729"/>
    </source>
</evidence>
<sequence length="191" mass="20550">MTTRKTIALGIALATLLQAAQGTSLYDPKTFQPQTSDLRPRRIGSLVTVLVYESASASSTANTSASRDAGIGLSVQTPSHDHQAAIDASNRMDGRGKTERQGKVLAQLTAVVTGVTAEGDLRIAGEQVLDINNERQQIRIEGTVRAQDVSDLNVVLSTRIANARISYSGQGDLADRQRPSWWQRFASLFGI</sequence>
<organism evidence="10 11">
    <name type="scientific">Massilia forsythiae</name>
    <dbReference type="NCBI Taxonomy" id="2728020"/>
    <lineage>
        <taxon>Bacteria</taxon>
        <taxon>Pseudomonadati</taxon>
        <taxon>Pseudomonadota</taxon>
        <taxon>Betaproteobacteria</taxon>
        <taxon>Burkholderiales</taxon>
        <taxon>Oxalobacteraceae</taxon>
        <taxon>Telluria group</taxon>
        <taxon>Massilia</taxon>
    </lineage>
</organism>
<accession>A0A7Z2VUR3</accession>
<evidence type="ECO:0000256" key="3">
    <source>
        <dbReference type="ARBA" id="ARBA00004442"/>
    </source>
</evidence>
<keyword evidence="5 9" id="KW-0732">Signal</keyword>
<protein>
    <submittedName>
        <fullName evidence="10">Flagellar basal body L-ring protein FlgH</fullName>
    </submittedName>
</protein>
<dbReference type="KEGG" id="mfy:HH212_05200"/>
<dbReference type="GO" id="GO:0009279">
    <property type="term" value="C:cell outer membrane"/>
    <property type="evidence" value="ECO:0007669"/>
    <property type="project" value="UniProtKB-SubCell"/>
</dbReference>
<dbReference type="PRINTS" id="PR01008">
    <property type="entry name" value="FLGLRINGFLGH"/>
</dbReference>
<evidence type="ECO:0000313" key="10">
    <source>
        <dbReference type="EMBL" id="QJD99492.1"/>
    </source>
</evidence>